<keyword evidence="1" id="KW-0812">Transmembrane</keyword>
<proteinExistence type="predicted"/>
<dbReference type="InterPro" id="IPR029069">
    <property type="entry name" value="HotDog_dom_sf"/>
</dbReference>
<evidence type="ECO:0000313" key="3">
    <source>
        <dbReference type="EMBL" id="PVZ64317.1"/>
    </source>
</evidence>
<dbReference type="Proteomes" id="UP000244906">
    <property type="component" value="Unassembled WGS sequence"/>
</dbReference>
<accession>A0A2V1GP70</accession>
<evidence type="ECO:0000313" key="4">
    <source>
        <dbReference type="Proteomes" id="UP000244906"/>
    </source>
</evidence>
<reference evidence="3 4" key="1">
    <citation type="submission" date="2018-04" db="EMBL/GenBank/DDBJ databases">
        <title>Thalassorhabdus spongiae gen. nov., sp. nov., isolated from a marine sponge in South-West Iceland.</title>
        <authorList>
            <person name="Knobloch S."/>
            <person name="Daussin A."/>
            <person name="Johannsson R."/>
            <person name="Marteinsson V.T."/>
        </authorList>
    </citation>
    <scope>NUCLEOTIDE SEQUENCE [LARGE SCALE GENOMIC DNA]</scope>
    <source>
        <strain evidence="3 4">Hp12</strain>
    </source>
</reference>
<keyword evidence="1" id="KW-0472">Membrane</keyword>
<gene>
    <name evidence="3" type="ORF">DC094_19830</name>
</gene>
<dbReference type="Gene3D" id="3.10.129.10">
    <property type="entry name" value="Hotdog Thioesterase"/>
    <property type="match status" value="1"/>
</dbReference>
<feature type="transmembrane region" description="Helical" evidence="1">
    <location>
        <begin position="58"/>
        <end position="78"/>
    </location>
</feature>
<dbReference type="AlphaFoldDB" id="A0A2V1GP70"/>
<keyword evidence="4" id="KW-1185">Reference proteome</keyword>
<evidence type="ECO:0000256" key="1">
    <source>
        <dbReference type="SAM" id="Phobius"/>
    </source>
</evidence>
<keyword evidence="1" id="KW-1133">Transmembrane helix</keyword>
<dbReference type="SUPFAM" id="SSF54637">
    <property type="entry name" value="Thioesterase/thiol ester dehydrase-isomerase"/>
    <property type="match status" value="1"/>
</dbReference>
<organism evidence="3 4">
    <name type="scientific">Pelagibaculum spongiae</name>
    <dbReference type="NCBI Taxonomy" id="2080658"/>
    <lineage>
        <taxon>Bacteria</taxon>
        <taxon>Pseudomonadati</taxon>
        <taxon>Pseudomonadota</taxon>
        <taxon>Gammaproteobacteria</taxon>
        <taxon>Oceanospirillales</taxon>
        <taxon>Pelagibaculum</taxon>
    </lineage>
</organism>
<sequence>MSLKQLKNKILSWGVSLGIRQQIPLLSKISPCLESYDDHKLVVKVPLKKLTANPYKSMYFGALSMGAEMAAGLPVMLYMRKKKIKVSMVMRDVQGEFIKAARADVHFCCAEVAALNHLVDLAIETGKRQQLVALVEARCPSLDSELVAKFAFTVSVKAA</sequence>
<evidence type="ECO:0000259" key="2">
    <source>
        <dbReference type="Pfam" id="PF09500"/>
    </source>
</evidence>
<feature type="domain" description="Thioesterase putative" evidence="2">
    <location>
        <begin position="19"/>
        <end position="117"/>
    </location>
</feature>
<protein>
    <recommendedName>
        <fullName evidence="2">Thioesterase putative domain-containing protein</fullName>
    </recommendedName>
</protein>
<dbReference type="EMBL" id="QDDL01000013">
    <property type="protein sequence ID" value="PVZ64317.1"/>
    <property type="molecule type" value="Genomic_DNA"/>
</dbReference>
<dbReference type="RefSeq" id="WP_116688868.1">
    <property type="nucleotide sequence ID" value="NZ_CAWNYD010000013.1"/>
</dbReference>
<comment type="caution">
    <text evidence="3">The sequence shown here is derived from an EMBL/GenBank/DDBJ whole genome shotgun (WGS) entry which is preliminary data.</text>
</comment>
<dbReference type="InterPro" id="IPR012660">
    <property type="entry name" value="YiiD_C"/>
</dbReference>
<name>A0A2V1GP70_9GAMM</name>
<dbReference type="Pfam" id="PF09500">
    <property type="entry name" value="YiiD_C"/>
    <property type="match status" value="1"/>
</dbReference>
<dbReference type="OrthoDB" id="9813017at2"/>